<dbReference type="KEGG" id="saes:HBH39_14710"/>
<evidence type="ECO:0008006" key="4">
    <source>
        <dbReference type="Google" id="ProtNLM"/>
    </source>
</evidence>
<evidence type="ECO:0000256" key="1">
    <source>
        <dbReference type="SAM" id="Phobius"/>
    </source>
</evidence>
<dbReference type="EMBL" id="CP050313">
    <property type="protein sequence ID" value="QIR15580.1"/>
    <property type="molecule type" value="Genomic_DNA"/>
</dbReference>
<keyword evidence="3" id="KW-1185">Reference proteome</keyword>
<evidence type="ECO:0000313" key="2">
    <source>
        <dbReference type="EMBL" id="QIR15580.1"/>
    </source>
</evidence>
<feature type="transmembrane region" description="Helical" evidence="1">
    <location>
        <begin position="46"/>
        <end position="68"/>
    </location>
</feature>
<name>A0A6G9QLX2_9GAMM</name>
<accession>A0A6G9QLX2</accession>
<reference evidence="2 3" key="1">
    <citation type="submission" date="2020-03" db="EMBL/GenBank/DDBJ databases">
        <title>Complete genome sequence of Shewanella sp.</title>
        <authorList>
            <person name="Kim Y.-S."/>
            <person name="Kim S.-J."/>
            <person name="Jung H.-K."/>
            <person name="Kim K.-H."/>
        </authorList>
    </citation>
    <scope>NUCLEOTIDE SEQUENCE [LARGE SCALE GENOMIC DNA]</scope>
    <source>
        <strain evidence="2 3">PN3F2</strain>
    </source>
</reference>
<dbReference type="AlphaFoldDB" id="A0A6G9QLX2"/>
<organism evidence="2 3">
    <name type="scientific">Shewanella aestuarii</name>
    <dbReference type="NCBI Taxonomy" id="1028752"/>
    <lineage>
        <taxon>Bacteria</taxon>
        <taxon>Pseudomonadati</taxon>
        <taxon>Pseudomonadota</taxon>
        <taxon>Gammaproteobacteria</taxon>
        <taxon>Alteromonadales</taxon>
        <taxon>Shewanellaceae</taxon>
        <taxon>Shewanella</taxon>
    </lineage>
</organism>
<keyword evidence="1" id="KW-1133">Transmembrane helix</keyword>
<keyword evidence="1" id="KW-0812">Transmembrane</keyword>
<dbReference type="Proteomes" id="UP000502608">
    <property type="component" value="Chromosome"/>
</dbReference>
<gene>
    <name evidence="2" type="ORF">HBH39_14710</name>
</gene>
<protein>
    <recommendedName>
        <fullName evidence="4">Antitermination protein NusG</fullName>
    </recommendedName>
</protein>
<evidence type="ECO:0000313" key="3">
    <source>
        <dbReference type="Proteomes" id="UP000502608"/>
    </source>
</evidence>
<sequence length="128" mass="14350">MLTKILITLLVIIGASFYLRKGRKVSKTEQAIADQGRFGGSQNPFFNRVLVYGLIAVSMLATAAYWGWNWYDENQVVTVQISSPIAAMSATYQVRKKDIHASKITTLDGIEIRLSNQERVTISREPVN</sequence>
<keyword evidence="1" id="KW-0472">Membrane</keyword>
<proteinExistence type="predicted"/>